<feature type="region of interest" description="Disordered" evidence="1">
    <location>
        <begin position="108"/>
        <end position="171"/>
    </location>
</feature>
<dbReference type="Proteomes" id="UP001066276">
    <property type="component" value="Chromosome 9"/>
</dbReference>
<dbReference type="AlphaFoldDB" id="A0AAV7MUS4"/>
<reference evidence="2" key="1">
    <citation type="journal article" date="2022" name="bioRxiv">
        <title>Sequencing and chromosome-scale assembly of the giantPleurodeles waltlgenome.</title>
        <authorList>
            <person name="Brown T."/>
            <person name="Elewa A."/>
            <person name="Iarovenko S."/>
            <person name="Subramanian E."/>
            <person name="Araus A.J."/>
            <person name="Petzold A."/>
            <person name="Susuki M."/>
            <person name="Suzuki K.-i.T."/>
            <person name="Hayashi T."/>
            <person name="Toyoda A."/>
            <person name="Oliveira C."/>
            <person name="Osipova E."/>
            <person name="Leigh N.D."/>
            <person name="Simon A."/>
            <person name="Yun M.H."/>
        </authorList>
    </citation>
    <scope>NUCLEOTIDE SEQUENCE</scope>
    <source>
        <strain evidence="2">20211129_DDA</strain>
        <tissue evidence="2">Liver</tissue>
    </source>
</reference>
<protein>
    <submittedName>
        <fullName evidence="2">Uncharacterized protein</fullName>
    </submittedName>
</protein>
<accession>A0AAV7MUS4</accession>
<organism evidence="2 3">
    <name type="scientific">Pleurodeles waltl</name>
    <name type="common">Iberian ribbed newt</name>
    <dbReference type="NCBI Taxonomy" id="8319"/>
    <lineage>
        <taxon>Eukaryota</taxon>
        <taxon>Metazoa</taxon>
        <taxon>Chordata</taxon>
        <taxon>Craniata</taxon>
        <taxon>Vertebrata</taxon>
        <taxon>Euteleostomi</taxon>
        <taxon>Amphibia</taxon>
        <taxon>Batrachia</taxon>
        <taxon>Caudata</taxon>
        <taxon>Salamandroidea</taxon>
        <taxon>Salamandridae</taxon>
        <taxon>Pleurodelinae</taxon>
        <taxon>Pleurodeles</taxon>
    </lineage>
</organism>
<gene>
    <name evidence="2" type="ORF">NDU88_001475</name>
</gene>
<sequence length="234" mass="24954">MGPRPRRGTAVKTRHCDFALRISVPLSAPPRVSRAPRHSRASTACALASLALPRLSRPAAILIGSRAPSGTPAPGHFYSPARGSGLGRGLSLSRAACPYLLQFPAQVGRDPRGLRPLRPRWAATSGPGPGQQSPLRRGEAGPRHPGRPPFLSLRLRAARPRKGAQESSLSYSLYRRSRTSDSGFGSITGAASGRHGTRHHFGYWSRWPESDPDPVSLPGFLSGQGTSQGRQAVV</sequence>
<evidence type="ECO:0000256" key="1">
    <source>
        <dbReference type="SAM" id="MobiDB-lite"/>
    </source>
</evidence>
<evidence type="ECO:0000313" key="2">
    <source>
        <dbReference type="EMBL" id="KAJ1104060.1"/>
    </source>
</evidence>
<proteinExistence type="predicted"/>
<evidence type="ECO:0000313" key="3">
    <source>
        <dbReference type="Proteomes" id="UP001066276"/>
    </source>
</evidence>
<name>A0AAV7MUS4_PLEWA</name>
<feature type="region of interest" description="Disordered" evidence="1">
    <location>
        <begin position="214"/>
        <end position="234"/>
    </location>
</feature>
<keyword evidence="3" id="KW-1185">Reference proteome</keyword>
<feature type="compositionally biased region" description="Polar residues" evidence="1">
    <location>
        <begin position="223"/>
        <end position="234"/>
    </location>
</feature>
<dbReference type="EMBL" id="JANPWB010000013">
    <property type="protein sequence ID" value="KAJ1104060.1"/>
    <property type="molecule type" value="Genomic_DNA"/>
</dbReference>
<comment type="caution">
    <text evidence="2">The sequence shown here is derived from an EMBL/GenBank/DDBJ whole genome shotgun (WGS) entry which is preliminary data.</text>
</comment>